<dbReference type="Pfam" id="PF23041">
    <property type="entry name" value="DUF7036"/>
    <property type="match status" value="2"/>
</dbReference>
<dbReference type="PANTHER" id="PTHR33826">
    <property type="entry name" value="F20B24.21"/>
    <property type="match status" value="1"/>
</dbReference>
<dbReference type="PANTHER" id="PTHR33826:SF4">
    <property type="entry name" value="F20B24.21"/>
    <property type="match status" value="1"/>
</dbReference>
<dbReference type="EMBL" id="JACMSC010000010">
    <property type="protein sequence ID" value="KAG6504426.1"/>
    <property type="molecule type" value="Genomic_DNA"/>
</dbReference>
<proteinExistence type="predicted"/>
<dbReference type="Proteomes" id="UP000734854">
    <property type="component" value="Unassembled WGS sequence"/>
</dbReference>
<gene>
    <name evidence="4" type="ORF">ZIOFF_036759</name>
</gene>
<accession>A0A8J5GCC8</accession>
<name>A0A8J5GCC8_ZINOF</name>
<feature type="compositionally biased region" description="Low complexity" evidence="1">
    <location>
        <begin position="463"/>
        <end position="472"/>
    </location>
</feature>
<feature type="region of interest" description="Disordered" evidence="1">
    <location>
        <begin position="440"/>
        <end position="472"/>
    </location>
</feature>
<evidence type="ECO:0000256" key="2">
    <source>
        <dbReference type="SAM" id="Phobius"/>
    </source>
</evidence>
<dbReference type="InterPro" id="IPR055464">
    <property type="entry name" value="DUF7036"/>
</dbReference>
<keyword evidence="2" id="KW-1133">Transmembrane helix</keyword>
<evidence type="ECO:0000313" key="4">
    <source>
        <dbReference type="EMBL" id="KAG6504426.1"/>
    </source>
</evidence>
<dbReference type="AlphaFoldDB" id="A0A8J5GCC8"/>
<evidence type="ECO:0000256" key="1">
    <source>
        <dbReference type="SAM" id="MobiDB-lite"/>
    </source>
</evidence>
<feature type="region of interest" description="Disordered" evidence="1">
    <location>
        <begin position="334"/>
        <end position="354"/>
    </location>
</feature>
<organism evidence="4 5">
    <name type="scientific">Zingiber officinale</name>
    <name type="common">Ginger</name>
    <name type="synonym">Amomum zingiber</name>
    <dbReference type="NCBI Taxonomy" id="94328"/>
    <lineage>
        <taxon>Eukaryota</taxon>
        <taxon>Viridiplantae</taxon>
        <taxon>Streptophyta</taxon>
        <taxon>Embryophyta</taxon>
        <taxon>Tracheophyta</taxon>
        <taxon>Spermatophyta</taxon>
        <taxon>Magnoliopsida</taxon>
        <taxon>Liliopsida</taxon>
        <taxon>Zingiberales</taxon>
        <taxon>Zingiberaceae</taxon>
        <taxon>Zingiber</taxon>
    </lineage>
</organism>
<keyword evidence="5" id="KW-1185">Reference proteome</keyword>
<reference evidence="4 5" key="1">
    <citation type="submission" date="2020-08" db="EMBL/GenBank/DDBJ databases">
        <title>Plant Genome Project.</title>
        <authorList>
            <person name="Zhang R.-G."/>
        </authorList>
    </citation>
    <scope>NUCLEOTIDE SEQUENCE [LARGE SCALE GENOMIC DNA]</scope>
    <source>
        <tissue evidence="4">Rhizome</tissue>
    </source>
</reference>
<sequence length="526" mass="56156">MGKPEEVRVEVPDLGSDAAAAAASGWRGTAWICRALSARCLLVLVLSAAVLLSAVFWLPLFRAHRSGFVSDDSGSVHGELRFLILFVGYGSAFEFWGSSAADKASFILQKPISALVTAAARLEYEIFEEIGIPNTKVSIISMHPLTPENSTYVTFGFLPEPKNASINSAALSILRSTLIDLVLKQINITWTSSFFGDPSSFELLKFPGGITVVPSQSASIWEIAQTLFDFKLNNSIEEILKNMDSLKAELKFGLNLTSNENAYVKLMNSDGSTVASPVTIEASVLSDIGSGNLLPDRMRQLAQFITGPDSNNLGLNNSVFGKVKQVQLSSYLENSISSLPPSPSPSPSDGIVSAEPPSLISISSPVPASAPALLNNHYEQPPCFYSHTLPSHSPGAYPPAPNVGIKSHQPQFHAVNVPVPSPSTEPPNFPPIYSEHSPNLAAPSSHEVMKPNPKVAREPSLAPVSHASSSIPGSGGGEGLLAAPLSSFISLSSGCKLFLIIIYSVFVGKRHYRFVSILILNMNCSK</sequence>
<feature type="domain" description="DUF7036" evidence="3">
    <location>
        <begin position="230"/>
        <end position="321"/>
    </location>
</feature>
<evidence type="ECO:0000259" key="3">
    <source>
        <dbReference type="Pfam" id="PF23041"/>
    </source>
</evidence>
<keyword evidence="2" id="KW-0472">Membrane</keyword>
<comment type="caution">
    <text evidence="4">The sequence shown here is derived from an EMBL/GenBank/DDBJ whole genome shotgun (WGS) entry which is preliminary data.</text>
</comment>
<evidence type="ECO:0000313" key="5">
    <source>
        <dbReference type="Proteomes" id="UP000734854"/>
    </source>
</evidence>
<feature type="domain" description="DUF7036" evidence="3">
    <location>
        <begin position="105"/>
        <end position="196"/>
    </location>
</feature>
<feature type="transmembrane region" description="Helical" evidence="2">
    <location>
        <begin position="40"/>
        <end position="60"/>
    </location>
</feature>
<keyword evidence="2" id="KW-0812">Transmembrane</keyword>
<feature type="transmembrane region" description="Helical" evidence="2">
    <location>
        <begin position="488"/>
        <end position="508"/>
    </location>
</feature>
<protein>
    <recommendedName>
        <fullName evidence="3">DUF7036 domain-containing protein</fullName>
    </recommendedName>
</protein>